<reference evidence="13" key="1">
    <citation type="submission" date="2018-06" db="EMBL/GenBank/DDBJ databases">
        <authorList>
            <person name="Zhirakovskaya E."/>
        </authorList>
    </citation>
    <scope>NUCLEOTIDE SEQUENCE</scope>
</reference>
<evidence type="ECO:0000256" key="1">
    <source>
        <dbReference type="ARBA" id="ARBA00001352"/>
    </source>
</evidence>
<evidence type="ECO:0000256" key="8">
    <source>
        <dbReference type="ARBA" id="ARBA00023004"/>
    </source>
</evidence>
<evidence type="ECO:0000256" key="7">
    <source>
        <dbReference type="ARBA" id="ARBA00022898"/>
    </source>
</evidence>
<dbReference type="NCBIfam" id="TIGR00238">
    <property type="entry name" value="KamA family radical SAM protein"/>
    <property type="match status" value="1"/>
</dbReference>
<evidence type="ECO:0000256" key="11">
    <source>
        <dbReference type="ARBA" id="ARBA00030756"/>
    </source>
</evidence>
<dbReference type="GO" id="GO:0016853">
    <property type="term" value="F:isomerase activity"/>
    <property type="evidence" value="ECO:0007669"/>
    <property type="project" value="UniProtKB-KW"/>
</dbReference>
<accession>A0A3B1A8S0</accession>
<evidence type="ECO:0000256" key="2">
    <source>
        <dbReference type="ARBA" id="ARBA00001933"/>
    </source>
</evidence>
<dbReference type="CDD" id="cd01335">
    <property type="entry name" value="Radical_SAM"/>
    <property type="match status" value="1"/>
</dbReference>
<dbReference type="InterPro" id="IPR007197">
    <property type="entry name" value="rSAM"/>
</dbReference>
<evidence type="ECO:0000313" key="13">
    <source>
        <dbReference type="EMBL" id="VAW94619.1"/>
    </source>
</evidence>
<evidence type="ECO:0000256" key="6">
    <source>
        <dbReference type="ARBA" id="ARBA00022723"/>
    </source>
</evidence>
<dbReference type="InterPro" id="IPR058240">
    <property type="entry name" value="rSAM_sf"/>
</dbReference>
<protein>
    <recommendedName>
        <fullName evidence="3">L-lysine 2,3-aminomutase</fullName>
    </recommendedName>
    <alternativeName>
        <fullName evidence="11">EF-P post-translational modification enzyme B</fullName>
    </alternativeName>
</protein>
<keyword evidence="4" id="KW-0004">4Fe-4S</keyword>
<evidence type="ECO:0000256" key="10">
    <source>
        <dbReference type="ARBA" id="ARBA00023235"/>
    </source>
</evidence>
<evidence type="ECO:0000256" key="5">
    <source>
        <dbReference type="ARBA" id="ARBA00022691"/>
    </source>
</evidence>
<dbReference type="InterPro" id="IPR003739">
    <property type="entry name" value="Lys_aminomutase/Glu_NH3_mut"/>
</dbReference>
<dbReference type="EMBL" id="UOFT01000039">
    <property type="protein sequence ID" value="VAW94619.1"/>
    <property type="molecule type" value="Genomic_DNA"/>
</dbReference>
<name>A0A3B1A8S0_9ZZZZ</name>
<dbReference type="PANTHER" id="PTHR30538:SF1">
    <property type="entry name" value="L-LYSINE 2,3-AMINOMUTASE"/>
    <property type="match status" value="1"/>
</dbReference>
<evidence type="ECO:0000256" key="3">
    <source>
        <dbReference type="ARBA" id="ARBA00022363"/>
    </source>
</evidence>
<evidence type="ECO:0000256" key="9">
    <source>
        <dbReference type="ARBA" id="ARBA00023014"/>
    </source>
</evidence>
<keyword evidence="5" id="KW-0949">S-adenosyl-L-methionine</keyword>
<dbReference type="GO" id="GO:0051539">
    <property type="term" value="F:4 iron, 4 sulfur cluster binding"/>
    <property type="evidence" value="ECO:0007669"/>
    <property type="project" value="UniProtKB-KW"/>
</dbReference>
<keyword evidence="9" id="KW-0411">Iron-sulfur</keyword>
<dbReference type="SFLD" id="SFLDF00314">
    <property type="entry name" value="L-lysine_2_3-aminomutase_(yjeK"/>
    <property type="match status" value="1"/>
</dbReference>
<keyword evidence="8" id="KW-0408">Iron</keyword>
<comment type="cofactor">
    <cofactor evidence="2">
        <name>pyridoxal 5'-phosphate</name>
        <dbReference type="ChEBI" id="CHEBI:597326"/>
    </cofactor>
</comment>
<keyword evidence="6" id="KW-0479">Metal-binding</keyword>
<evidence type="ECO:0000259" key="12">
    <source>
        <dbReference type="PROSITE" id="PS51918"/>
    </source>
</evidence>
<dbReference type="PIRSF" id="PIRSF004911">
    <property type="entry name" value="DUF160"/>
    <property type="match status" value="1"/>
</dbReference>
<dbReference type="GO" id="GO:0046872">
    <property type="term" value="F:metal ion binding"/>
    <property type="evidence" value="ECO:0007669"/>
    <property type="project" value="UniProtKB-KW"/>
</dbReference>
<dbReference type="Gene3D" id="3.20.20.70">
    <property type="entry name" value="Aldolase class I"/>
    <property type="match status" value="1"/>
</dbReference>
<feature type="domain" description="Radical SAM core" evidence="12">
    <location>
        <begin position="105"/>
        <end position="316"/>
    </location>
</feature>
<dbReference type="Pfam" id="PF04055">
    <property type="entry name" value="Radical_SAM"/>
    <property type="match status" value="1"/>
</dbReference>
<dbReference type="PANTHER" id="PTHR30538">
    <property type="entry name" value="LYSINE 2,3-AMINOMUTASE-RELATED"/>
    <property type="match status" value="1"/>
</dbReference>
<dbReference type="InterPro" id="IPR013785">
    <property type="entry name" value="Aldolase_TIM"/>
</dbReference>
<dbReference type="AlphaFoldDB" id="A0A3B1A8S0"/>
<organism evidence="13">
    <name type="scientific">hydrothermal vent metagenome</name>
    <dbReference type="NCBI Taxonomy" id="652676"/>
    <lineage>
        <taxon>unclassified sequences</taxon>
        <taxon>metagenomes</taxon>
        <taxon>ecological metagenomes</taxon>
    </lineage>
</organism>
<comment type="catalytic activity">
    <reaction evidence="1">
        <text>L-lysine = D-beta-lysine</text>
        <dbReference type="Rhea" id="RHEA:44148"/>
        <dbReference type="ChEBI" id="CHEBI:32551"/>
        <dbReference type="ChEBI" id="CHEBI:84138"/>
    </reaction>
</comment>
<dbReference type="InterPro" id="IPR022462">
    <property type="entry name" value="EpmB"/>
</dbReference>
<dbReference type="SFLD" id="SFLDG01070">
    <property type="entry name" value="PLP-dependent"/>
    <property type="match status" value="1"/>
</dbReference>
<dbReference type="PROSITE" id="PS51918">
    <property type="entry name" value="RADICAL_SAM"/>
    <property type="match status" value="1"/>
</dbReference>
<proteinExistence type="predicted"/>
<keyword evidence="7" id="KW-0663">Pyridoxal phosphate</keyword>
<keyword evidence="10 13" id="KW-0413">Isomerase</keyword>
<dbReference type="SFLD" id="SFLDS00029">
    <property type="entry name" value="Radical_SAM"/>
    <property type="match status" value="1"/>
</dbReference>
<evidence type="ECO:0000256" key="4">
    <source>
        <dbReference type="ARBA" id="ARBA00022485"/>
    </source>
</evidence>
<dbReference type="SUPFAM" id="SSF102114">
    <property type="entry name" value="Radical SAM enzymes"/>
    <property type="match status" value="1"/>
</dbReference>
<gene>
    <name evidence="13" type="ORF">MNBD_GAMMA23-2330</name>
</gene>
<sequence length="335" mass="38263">MIPRIAPFCQTPSWQKQLNNAIRCPTELLRQLKLPDNLLAAAQESAKLFPLKVTHHYLTQIEKGNVNDPLLRQILPLIDEQQPHPDYCTDPVGDLKATPVPGIIHKYRGRALLMATPSCGIHCRYCFRRHFPYSTHKSSNNWRQAIEYIHKDPSIHEVILSGGDPLSLSNNKLFRLMDLLEAIPHIKRIRIHTRYPIILPDRIDRELSDYLHQHHCKIVMVIHSNHPNELDTHVGNALKLLNNNEITLLNQSVLLAGVNDNVATLSELSEQLFMSNVLPYYLHQLDKVQGAQHFAVNDSRAKVLIKMLRKQLPGYLVPLLVRENSGEPSKQPIMG</sequence>
<dbReference type="NCBIfam" id="TIGR03821">
    <property type="entry name" value="EFP_modif_epmB"/>
    <property type="match status" value="1"/>
</dbReference>